<dbReference type="PANTHER" id="PTHR22872">
    <property type="entry name" value="BTK-BINDING PROTEIN-RELATED"/>
    <property type="match status" value="1"/>
</dbReference>
<evidence type="ECO:0000313" key="3">
    <source>
        <dbReference type="EMBL" id="CEK67077.1"/>
    </source>
</evidence>
<gene>
    <name evidence="3" type="primary">ORF61265</name>
</gene>
<keyword evidence="1" id="KW-0677">Repeat</keyword>
<dbReference type="PROSITE" id="PS50012">
    <property type="entry name" value="RCC1_3"/>
    <property type="match status" value="1"/>
</dbReference>
<dbReference type="Pfam" id="PF00415">
    <property type="entry name" value="RCC1"/>
    <property type="match status" value="1"/>
</dbReference>
<evidence type="ECO:0000256" key="2">
    <source>
        <dbReference type="PROSITE-ProRule" id="PRU00235"/>
    </source>
</evidence>
<dbReference type="SUPFAM" id="SSF50985">
    <property type="entry name" value="RCC1/BLIP-II"/>
    <property type="match status" value="1"/>
</dbReference>
<dbReference type="InterPro" id="IPR051625">
    <property type="entry name" value="Signaling_Regulatory_Domain"/>
</dbReference>
<sequence>GLFIWGRNLEGQLGTGSRQDERVPKMLTSINDQHIVSLASGGEFSIALDVEGGIWVWGKNDSGQLGYGKPRKENQKNYRPSNQVSTLGVNTHSRGVEVNIPSVLKGLPQSDVSDSHWMNLLASLHHDSLWSDSFELESDYVLDNLPDLDDLGEEVYDRCVVPVILKTLDNICETSFCLQKSVDLEDWQTAGHISCIDDNIVQALYYRLQFVTSRINKTEQEEIIDLCAKLIEHHIKLVKELASGQSDANKELQHLCSHALYCWQKYTFPTEKLEAIFSDHLSQLAPWLGEVVLRQTSGDSSSPFSTHFSLTVLKATMNLSVTSGGGTKGSMDWHKMFEGLIIDDPLLQRRVHLQHQGKLTPRDRLWTDILRNMKKETGAITLTSNQLEHLIELEKRNEDSQGPFKLIVFTCGHHYTASAFLSEAVVMMNKELAGGATKLPYSASLMKHILTQPGLKSSACPKCILQGMADV</sequence>
<dbReference type="PANTHER" id="PTHR22872:SF9">
    <property type="entry name" value="X-LINKED RETINITIS PIGMENTOSA GTPASE REGULATOR"/>
    <property type="match status" value="1"/>
</dbReference>
<organism evidence="3">
    <name type="scientific">Arion vulgaris</name>
    <dbReference type="NCBI Taxonomy" id="1028688"/>
    <lineage>
        <taxon>Eukaryota</taxon>
        <taxon>Metazoa</taxon>
        <taxon>Spiralia</taxon>
        <taxon>Lophotrochozoa</taxon>
        <taxon>Mollusca</taxon>
        <taxon>Gastropoda</taxon>
        <taxon>Heterobranchia</taxon>
        <taxon>Euthyneura</taxon>
        <taxon>Panpulmonata</taxon>
        <taxon>Eupulmonata</taxon>
        <taxon>Stylommatophora</taxon>
        <taxon>Helicina</taxon>
        <taxon>Arionoidea</taxon>
        <taxon>Arionidae</taxon>
        <taxon>Arion</taxon>
    </lineage>
</organism>
<dbReference type="EMBL" id="HACG01020212">
    <property type="protein sequence ID" value="CEK67077.1"/>
    <property type="molecule type" value="Transcribed_RNA"/>
</dbReference>
<dbReference type="AlphaFoldDB" id="A0A0B6ZF82"/>
<name>A0A0B6ZF82_9EUPU</name>
<proteinExistence type="predicted"/>
<protein>
    <submittedName>
        <fullName evidence="3">Uncharacterized protein</fullName>
    </submittedName>
</protein>
<dbReference type="PRINTS" id="PR00633">
    <property type="entry name" value="RCCNDNSATION"/>
</dbReference>
<feature type="repeat" description="RCC1" evidence="2">
    <location>
        <begin position="1"/>
        <end position="51"/>
    </location>
</feature>
<reference evidence="3" key="1">
    <citation type="submission" date="2014-12" db="EMBL/GenBank/DDBJ databases">
        <title>Insight into the proteome of Arion vulgaris.</title>
        <authorList>
            <person name="Aradska J."/>
            <person name="Bulat T."/>
            <person name="Smidak R."/>
            <person name="Sarate P."/>
            <person name="Gangsoo J."/>
            <person name="Sialana F."/>
            <person name="Bilban M."/>
            <person name="Lubec G."/>
        </authorList>
    </citation>
    <scope>NUCLEOTIDE SEQUENCE</scope>
    <source>
        <tissue evidence="3">Skin</tissue>
    </source>
</reference>
<dbReference type="InterPro" id="IPR000408">
    <property type="entry name" value="Reg_chr_condens"/>
</dbReference>
<dbReference type="Gene3D" id="2.130.10.30">
    <property type="entry name" value="Regulator of chromosome condensation 1/beta-lactamase-inhibitor protein II"/>
    <property type="match status" value="1"/>
</dbReference>
<accession>A0A0B6ZF82</accession>
<feature type="non-terminal residue" evidence="3">
    <location>
        <position position="1"/>
    </location>
</feature>
<evidence type="ECO:0000256" key="1">
    <source>
        <dbReference type="ARBA" id="ARBA00022737"/>
    </source>
</evidence>
<dbReference type="InterPro" id="IPR009091">
    <property type="entry name" value="RCC1/BLIP-II"/>
</dbReference>